<reference evidence="3 4" key="1">
    <citation type="submission" date="2024-06" db="EMBL/GenBank/DDBJ databases">
        <title>The Natural Products Discovery Center: Release of the First 8490 Sequenced Strains for Exploring Actinobacteria Biosynthetic Diversity.</title>
        <authorList>
            <person name="Kalkreuter E."/>
            <person name="Kautsar S.A."/>
            <person name="Yang D."/>
            <person name="Bader C.D."/>
            <person name="Teijaro C.N."/>
            <person name="Fluegel L."/>
            <person name="Davis C.M."/>
            <person name="Simpson J.R."/>
            <person name="Lauterbach L."/>
            <person name="Steele A.D."/>
            <person name="Gui C."/>
            <person name="Meng S."/>
            <person name="Li G."/>
            <person name="Viehrig K."/>
            <person name="Ye F."/>
            <person name="Su P."/>
            <person name="Kiefer A.F."/>
            <person name="Nichols A."/>
            <person name="Cepeda A.J."/>
            <person name="Yan W."/>
            <person name="Fan B."/>
            <person name="Jiang Y."/>
            <person name="Adhikari A."/>
            <person name="Zheng C.-J."/>
            <person name="Schuster L."/>
            <person name="Cowan T.M."/>
            <person name="Smanski M.J."/>
            <person name="Chevrette M.G."/>
            <person name="De Carvalho L.P.S."/>
            <person name="Shen B."/>
        </authorList>
    </citation>
    <scope>NUCLEOTIDE SEQUENCE [LARGE SCALE GENOMIC DNA]</scope>
    <source>
        <strain evidence="3 4">NPDC050403</strain>
    </source>
</reference>
<sequence>MRTELRIVAALGTLPEIHAYGGLAARRTGRDTVHLIGTAATPLGGDELDITIVVGPGASLVVRSVAATIALPSPATTFSRSHWRYEVAEGGSLDIDPEPMIVAGGARHHARTTVLIAPDAGIRVRERVQIGRSGEESGAWRGDVTADVGAVPLLRHRLELGADSACEDGIAAPRALDSELVYPDDRPAFTDGLVTSRLPLAAGGTLFTRVGRVLTESRSGRGPTGPLGEPRPAAVVPR</sequence>
<keyword evidence="4" id="KW-1185">Reference proteome</keyword>
<dbReference type="EMBL" id="JBFAKC010000009">
    <property type="protein sequence ID" value="MEV0710097.1"/>
    <property type="molecule type" value="Genomic_DNA"/>
</dbReference>
<comment type="caution">
    <text evidence="3">The sequence shown here is derived from an EMBL/GenBank/DDBJ whole genome shotgun (WGS) entry which is preliminary data.</text>
</comment>
<evidence type="ECO:0000313" key="3">
    <source>
        <dbReference type="EMBL" id="MEV0710097.1"/>
    </source>
</evidence>
<dbReference type="InterPro" id="IPR002669">
    <property type="entry name" value="UreD"/>
</dbReference>
<dbReference type="RefSeq" id="WP_357785856.1">
    <property type="nucleotide sequence ID" value="NZ_JBFAKC010000009.1"/>
</dbReference>
<gene>
    <name evidence="3" type="ORF">AB0I48_21245</name>
</gene>
<dbReference type="Proteomes" id="UP001551695">
    <property type="component" value="Unassembled WGS sequence"/>
</dbReference>
<evidence type="ECO:0000256" key="1">
    <source>
        <dbReference type="ARBA" id="ARBA00023186"/>
    </source>
</evidence>
<proteinExistence type="predicted"/>
<organism evidence="3 4">
    <name type="scientific">Nocardia aurea</name>
    <dbReference type="NCBI Taxonomy" id="2144174"/>
    <lineage>
        <taxon>Bacteria</taxon>
        <taxon>Bacillati</taxon>
        <taxon>Actinomycetota</taxon>
        <taxon>Actinomycetes</taxon>
        <taxon>Mycobacteriales</taxon>
        <taxon>Nocardiaceae</taxon>
        <taxon>Nocardia</taxon>
    </lineage>
</organism>
<keyword evidence="1" id="KW-0143">Chaperone</keyword>
<evidence type="ECO:0000256" key="2">
    <source>
        <dbReference type="SAM" id="MobiDB-lite"/>
    </source>
</evidence>
<accession>A0ABV3FXF5</accession>
<dbReference type="Pfam" id="PF01774">
    <property type="entry name" value="UreD"/>
    <property type="match status" value="1"/>
</dbReference>
<evidence type="ECO:0000313" key="4">
    <source>
        <dbReference type="Proteomes" id="UP001551695"/>
    </source>
</evidence>
<feature type="region of interest" description="Disordered" evidence="2">
    <location>
        <begin position="215"/>
        <end position="238"/>
    </location>
</feature>
<name>A0ABV3FXF5_9NOCA</name>
<protein>
    <submittedName>
        <fullName evidence="3">Urease accessory protein UreD</fullName>
    </submittedName>
</protein>